<evidence type="ECO:0000313" key="24">
    <source>
        <dbReference type="Proteomes" id="UP000198324"/>
    </source>
</evidence>
<dbReference type="GO" id="GO:0006284">
    <property type="term" value="P:base-excision repair"/>
    <property type="evidence" value="ECO:0007669"/>
    <property type="project" value="InterPro"/>
</dbReference>
<sequence length="277" mass="29597">MPELPEVETIARTLAPEVLGRTILSVCAPDPSALLPGPEAFAALATGAVIRSVGRRGKLLLLALDRNGRDGGDIAAHLRMTGRIVAYAPGQEPERPRAVLDLSGGVRLCFADVRRFGAMHAFGPGAMAAWPFYASLGPEPFALTESAFQHRLGAGRARIKALLLDQTVLAGIGNIYADESLFRAGIRPDTPACALTPRRRTALFAAIQAVLAQAIAENGSSIRDYRDAHGDAGAFQNHFRAYGRAGQPCLDCGEPMRSMRVAGRTSTYCPHCQPDRR</sequence>
<comment type="catalytic activity">
    <reaction evidence="1">
        <text>Hydrolysis of DNA containing ring-opened 7-methylguanine residues, releasing 2,6-diamino-4-hydroxy-5-(N-methyl)formamidopyrimidine.</text>
        <dbReference type="EC" id="3.2.2.23"/>
    </reaction>
</comment>
<keyword evidence="9" id="KW-0227">DNA damage</keyword>
<keyword evidence="17" id="KW-0326">Glycosidase</keyword>
<keyword evidence="16" id="KW-0511">Multifunctional enzyme</keyword>
<dbReference type="InterPro" id="IPR000214">
    <property type="entry name" value="Znf_DNA_glyclase/AP_lyase"/>
</dbReference>
<accession>A0A239C4W5</accession>
<dbReference type="NCBIfam" id="TIGR00577">
    <property type="entry name" value="fpg"/>
    <property type="match status" value="1"/>
</dbReference>
<dbReference type="InterPro" id="IPR012319">
    <property type="entry name" value="FPG_cat"/>
</dbReference>
<dbReference type="CDD" id="cd08966">
    <property type="entry name" value="EcFpg-like_N"/>
    <property type="match status" value="1"/>
</dbReference>
<dbReference type="GO" id="GO:0034039">
    <property type="term" value="F:8-oxo-7,8-dihydroguanine DNA N-glycosylase activity"/>
    <property type="evidence" value="ECO:0007669"/>
    <property type="project" value="TreeGrafter"/>
</dbReference>
<evidence type="ECO:0000256" key="10">
    <source>
        <dbReference type="ARBA" id="ARBA00022771"/>
    </source>
</evidence>
<dbReference type="Gene3D" id="3.20.190.10">
    <property type="entry name" value="MutM-like, N-terminal"/>
    <property type="match status" value="1"/>
</dbReference>
<evidence type="ECO:0000256" key="1">
    <source>
        <dbReference type="ARBA" id="ARBA00001668"/>
    </source>
</evidence>
<evidence type="ECO:0000259" key="21">
    <source>
        <dbReference type="PROSITE" id="PS51066"/>
    </source>
</evidence>
<evidence type="ECO:0000256" key="17">
    <source>
        <dbReference type="ARBA" id="ARBA00023295"/>
    </source>
</evidence>
<dbReference type="OrthoDB" id="9800855at2"/>
<dbReference type="InterPro" id="IPR020629">
    <property type="entry name" value="FPG_Glyclase"/>
</dbReference>
<dbReference type="PROSITE" id="PS51068">
    <property type="entry name" value="FPG_CAT"/>
    <property type="match status" value="1"/>
</dbReference>
<dbReference type="SUPFAM" id="SSF57716">
    <property type="entry name" value="Glucocorticoid receptor-like (DNA-binding domain)"/>
    <property type="match status" value="1"/>
</dbReference>
<feature type="domain" description="FPG-type" evidence="21">
    <location>
        <begin position="240"/>
        <end position="274"/>
    </location>
</feature>
<evidence type="ECO:0000256" key="20">
    <source>
        <dbReference type="PROSITE-ProRule" id="PRU00391"/>
    </source>
</evidence>
<evidence type="ECO:0000259" key="22">
    <source>
        <dbReference type="PROSITE" id="PS51068"/>
    </source>
</evidence>
<dbReference type="Proteomes" id="UP000198324">
    <property type="component" value="Unassembled WGS sequence"/>
</dbReference>
<keyword evidence="13" id="KW-0238">DNA-binding</keyword>
<dbReference type="PROSITE" id="PS01242">
    <property type="entry name" value="ZF_FPG_1"/>
    <property type="match status" value="1"/>
</dbReference>
<evidence type="ECO:0000256" key="5">
    <source>
        <dbReference type="ARBA" id="ARBA00012024"/>
    </source>
</evidence>
<gene>
    <name evidence="23" type="ORF">SAMN04488503_2958</name>
</gene>
<evidence type="ECO:0000256" key="13">
    <source>
        <dbReference type="ARBA" id="ARBA00023125"/>
    </source>
</evidence>
<comment type="similarity">
    <text evidence="3">Belongs to the FPG family.</text>
</comment>
<evidence type="ECO:0000256" key="8">
    <source>
        <dbReference type="ARBA" id="ARBA00022723"/>
    </source>
</evidence>
<evidence type="ECO:0000256" key="11">
    <source>
        <dbReference type="ARBA" id="ARBA00022801"/>
    </source>
</evidence>
<evidence type="ECO:0000256" key="19">
    <source>
        <dbReference type="ARBA" id="ARBA00044632"/>
    </source>
</evidence>
<dbReference type="AlphaFoldDB" id="A0A239C4W5"/>
<dbReference type="RefSeq" id="WP_089275154.1">
    <property type="nucleotide sequence ID" value="NZ_FZOC01000007.1"/>
</dbReference>
<dbReference type="Pfam" id="PF06827">
    <property type="entry name" value="zf-FPG_IleRS"/>
    <property type="match status" value="1"/>
</dbReference>
<evidence type="ECO:0000256" key="12">
    <source>
        <dbReference type="ARBA" id="ARBA00022833"/>
    </source>
</evidence>
<dbReference type="EC" id="4.2.99.18" evidence="6"/>
<dbReference type="PROSITE" id="PS51066">
    <property type="entry name" value="ZF_FPG_2"/>
    <property type="match status" value="1"/>
</dbReference>
<evidence type="ECO:0000256" key="9">
    <source>
        <dbReference type="ARBA" id="ARBA00022763"/>
    </source>
</evidence>
<name>A0A239C4W5_9BACT</name>
<dbReference type="NCBIfam" id="NF002211">
    <property type="entry name" value="PRK01103.1"/>
    <property type="match status" value="1"/>
</dbReference>
<dbReference type="PANTHER" id="PTHR22993">
    <property type="entry name" value="FORMAMIDOPYRIMIDINE-DNA GLYCOSYLASE"/>
    <property type="match status" value="1"/>
</dbReference>
<dbReference type="SMART" id="SM01232">
    <property type="entry name" value="H2TH"/>
    <property type="match status" value="1"/>
</dbReference>
<evidence type="ECO:0000256" key="14">
    <source>
        <dbReference type="ARBA" id="ARBA00023204"/>
    </source>
</evidence>
<dbReference type="GO" id="GO:0140078">
    <property type="term" value="F:class I DNA-(apurinic or apyrimidinic site) endonuclease activity"/>
    <property type="evidence" value="ECO:0007669"/>
    <property type="project" value="UniProtKB-EC"/>
</dbReference>
<keyword evidence="8" id="KW-0479">Metal-binding</keyword>
<feature type="domain" description="Formamidopyrimidine-DNA glycosylase catalytic" evidence="22">
    <location>
        <begin position="2"/>
        <end position="117"/>
    </location>
</feature>
<dbReference type="EMBL" id="FZOC01000007">
    <property type="protein sequence ID" value="SNS15305.1"/>
    <property type="molecule type" value="Genomic_DNA"/>
</dbReference>
<dbReference type="Pfam" id="PF06831">
    <property type="entry name" value="H2TH"/>
    <property type="match status" value="1"/>
</dbReference>
<dbReference type="InterPro" id="IPR035937">
    <property type="entry name" value="FPG_N"/>
</dbReference>
<evidence type="ECO:0000256" key="7">
    <source>
        <dbReference type="ARBA" id="ARBA00016240"/>
    </source>
</evidence>
<dbReference type="FunFam" id="1.10.8.50:FF:000003">
    <property type="entry name" value="Formamidopyrimidine-DNA glycosylase"/>
    <property type="match status" value="1"/>
</dbReference>
<reference evidence="23 24" key="1">
    <citation type="submission" date="2017-06" db="EMBL/GenBank/DDBJ databases">
        <authorList>
            <person name="Kim H.J."/>
            <person name="Triplett B.A."/>
        </authorList>
    </citation>
    <scope>NUCLEOTIDE SEQUENCE [LARGE SCALE GENOMIC DNA]</scope>
    <source>
        <strain evidence="23 24">DSM 13116</strain>
    </source>
</reference>
<dbReference type="InterPro" id="IPR010979">
    <property type="entry name" value="Ribosomal_uS13-like_H2TH"/>
</dbReference>
<dbReference type="EC" id="3.2.2.23" evidence="5"/>
<dbReference type="SUPFAM" id="SSF46946">
    <property type="entry name" value="S13-like H2TH domain"/>
    <property type="match status" value="1"/>
</dbReference>
<comment type="catalytic activity">
    <reaction evidence="19">
        <text>2'-deoxyribonucleotide-(2'-deoxyribose 5'-phosphate)-2'-deoxyribonucleotide-DNA = a 3'-end 2'-deoxyribonucleotide-(2,3-dehydro-2,3-deoxyribose 5'-phosphate)-DNA + a 5'-end 5'-phospho-2'-deoxyribonucleoside-DNA + H(+)</text>
        <dbReference type="Rhea" id="RHEA:66592"/>
        <dbReference type="Rhea" id="RHEA-COMP:13180"/>
        <dbReference type="Rhea" id="RHEA-COMP:16897"/>
        <dbReference type="Rhea" id="RHEA-COMP:17067"/>
        <dbReference type="ChEBI" id="CHEBI:15378"/>
        <dbReference type="ChEBI" id="CHEBI:136412"/>
        <dbReference type="ChEBI" id="CHEBI:157695"/>
        <dbReference type="ChEBI" id="CHEBI:167181"/>
        <dbReference type="EC" id="4.2.99.18"/>
    </reaction>
</comment>
<evidence type="ECO:0000256" key="6">
    <source>
        <dbReference type="ARBA" id="ARBA00012720"/>
    </source>
</evidence>
<organism evidence="23 24">
    <name type="scientific">Humidesulfovibrio mexicanus</name>
    <dbReference type="NCBI Taxonomy" id="147047"/>
    <lineage>
        <taxon>Bacteria</taxon>
        <taxon>Pseudomonadati</taxon>
        <taxon>Thermodesulfobacteriota</taxon>
        <taxon>Desulfovibrionia</taxon>
        <taxon>Desulfovibrionales</taxon>
        <taxon>Desulfovibrionaceae</taxon>
        <taxon>Humidesulfovibrio</taxon>
    </lineage>
</organism>
<comment type="subunit">
    <text evidence="4">Monomer.</text>
</comment>
<keyword evidence="14" id="KW-0234">DNA repair</keyword>
<proteinExistence type="inferred from homology"/>
<evidence type="ECO:0000256" key="4">
    <source>
        <dbReference type="ARBA" id="ARBA00011245"/>
    </source>
</evidence>
<keyword evidence="10 20" id="KW-0863">Zinc-finger</keyword>
<evidence type="ECO:0000256" key="2">
    <source>
        <dbReference type="ARBA" id="ARBA00001947"/>
    </source>
</evidence>
<keyword evidence="12" id="KW-0862">Zinc</keyword>
<protein>
    <recommendedName>
        <fullName evidence="7">Formamidopyrimidine-DNA glycosylase</fullName>
        <ecNumber evidence="5">3.2.2.23</ecNumber>
        <ecNumber evidence="6">4.2.99.18</ecNumber>
    </recommendedName>
    <alternativeName>
        <fullName evidence="18">DNA-(apurinic or apyrimidinic site) lyase MutM</fullName>
    </alternativeName>
</protein>
<dbReference type="InterPro" id="IPR015886">
    <property type="entry name" value="H2TH_FPG"/>
</dbReference>
<evidence type="ECO:0000313" key="23">
    <source>
        <dbReference type="EMBL" id="SNS15305.1"/>
    </source>
</evidence>
<evidence type="ECO:0000256" key="15">
    <source>
        <dbReference type="ARBA" id="ARBA00023239"/>
    </source>
</evidence>
<dbReference type="InterPro" id="IPR015887">
    <property type="entry name" value="DNA_glyclase_Znf_dom_DNA_BS"/>
</dbReference>
<dbReference type="PANTHER" id="PTHR22993:SF9">
    <property type="entry name" value="FORMAMIDOPYRIMIDINE-DNA GLYCOSYLASE"/>
    <property type="match status" value="1"/>
</dbReference>
<keyword evidence="15 23" id="KW-0456">Lyase</keyword>
<dbReference type="Gene3D" id="1.10.8.50">
    <property type="match status" value="1"/>
</dbReference>
<evidence type="ECO:0000256" key="3">
    <source>
        <dbReference type="ARBA" id="ARBA00009409"/>
    </source>
</evidence>
<comment type="cofactor">
    <cofactor evidence="2">
        <name>Zn(2+)</name>
        <dbReference type="ChEBI" id="CHEBI:29105"/>
    </cofactor>
</comment>
<evidence type="ECO:0000256" key="16">
    <source>
        <dbReference type="ARBA" id="ARBA00023268"/>
    </source>
</evidence>
<keyword evidence="11" id="KW-0378">Hydrolase</keyword>
<dbReference type="SUPFAM" id="SSF81624">
    <property type="entry name" value="N-terminal domain of MutM-like DNA repair proteins"/>
    <property type="match status" value="1"/>
</dbReference>
<dbReference type="Pfam" id="PF01149">
    <property type="entry name" value="Fapy_DNA_glyco"/>
    <property type="match status" value="1"/>
</dbReference>
<dbReference type="GO" id="GO:0008270">
    <property type="term" value="F:zinc ion binding"/>
    <property type="evidence" value="ECO:0007669"/>
    <property type="project" value="UniProtKB-KW"/>
</dbReference>
<dbReference type="GO" id="GO:0003684">
    <property type="term" value="F:damaged DNA binding"/>
    <property type="evidence" value="ECO:0007669"/>
    <property type="project" value="InterPro"/>
</dbReference>
<dbReference type="InterPro" id="IPR010663">
    <property type="entry name" value="Znf_FPG/IleRS"/>
</dbReference>
<evidence type="ECO:0000256" key="18">
    <source>
        <dbReference type="ARBA" id="ARBA00030638"/>
    </source>
</evidence>
<keyword evidence="24" id="KW-1185">Reference proteome</keyword>
<dbReference type="SMART" id="SM00898">
    <property type="entry name" value="Fapy_DNA_glyco"/>
    <property type="match status" value="1"/>
</dbReference>